<name>A0A1W1W1G3_9FIRM</name>
<protein>
    <recommendedName>
        <fullName evidence="3">Nucleotidyltransferase</fullName>
    </recommendedName>
</protein>
<dbReference type="EMBL" id="LT838272">
    <property type="protein sequence ID" value="SMB99353.1"/>
    <property type="molecule type" value="Genomic_DNA"/>
</dbReference>
<accession>A0A1W1W1G3</accession>
<gene>
    <name evidence="1" type="ORF">SAMN00808754_2865</name>
</gene>
<evidence type="ECO:0000313" key="2">
    <source>
        <dbReference type="Proteomes" id="UP000192569"/>
    </source>
</evidence>
<sequence>MSFSREHFLTEAKRIIDFCQERKVTVRLLGALAFYHHCPRYNYLQDTLKRVFTDIDLAARSEEGERIREVFKALGYQEDMEVRVLYGTGRLVFNHPNGLHCDVFLDCLDFCHVIPLRDRLDVDFPTIPLAELFMEKMQIVKLNEKDIIDTIMIIREHGIGEEDTEIINAKLIARRCAQDWGLWKTITMNLDKVSQKLEQYRAQLREEDYEDVTQKIAAIRRYIEKEPKSLAWKMRSKIGERVKWYKEVDELPQA</sequence>
<dbReference type="Proteomes" id="UP000192569">
    <property type="component" value="Chromosome I"/>
</dbReference>
<reference evidence="1 2" key="1">
    <citation type="submission" date="2017-04" db="EMBL/GenBank/DDBJ databases">
        <authorList>
            <person name="Afonso C.L."/>
            <person name="Miller P.J."/>
            <person name="Scott M.A."/>
            <person name="Spackman E."/>
            <person name="Goraichik I."/>
            <person name="Dimitrov K.M."/>
            <person name="Suarez D.L."/>
            <person name="Swayne D.E."/>
        </authorList>
    </citation>
    <scope>NUCLEOTIDE SEQUENCE [LARGE SCALE GENOMIC DNA]</scope>
    <source>
        <strain evidence="1 2">ToBE</strain>
    </source>
</reference>
<dbReference type="STRING" id="698762.SAMN00808754_2865"/>
<organism evidence="1 2">
    <name type="scientific">Thermanaeromonas toyohensis ToBE</name>
    <dbReference type="NCBI Taxonomy" id="698762"/>
    <lineage>
        <taxon>Bacteria</taxon>
        <taxon>Bacillati</taxon>
        <taxon>Bacillota</taxon>
        <taxon>Clostridia</taxon>
        <taxon>Neomoorellales</taxon>
        <taxon>Neomoorellaceae</taxon>
        <taxon>Thermanaeromonas</taxon>
    </lineage>
</organism>
<proteinExistence type="predicted"/>
<evidence type="ECO:0000313" key="1">
    <source>
        <dbReference type="EMBL" id="SMB99353.1"/>
    </source>
</evidence>
<dbReference type="AlphaFoldDB" id="A0A1W1W1G3"/>
<keyword evidence="2" id="KW-1185">Reference proteome</keyword>
<evidence type="ECO:0008006" key="3">
    <source>
        <dbReference type="Google" id="ProtNLM"/>
    </source>
</evidence>